<sequence length="1122" mass="126848">MEYARAFVIVSDDRYFPGLQAALGSIHAYYGQEIRVFVVGHGLTAPQVESLKNHPLGSAITLLRTQDFASRPSGCWEAKQLCLSELVASVRTVCLMDADLILLSRVDDIFELAEQGKIISSRDGEGMQFGPEYQVYSPALVGRRQDYINSGFLTFDLRRHWDLVALWSFTARFAGYSPGKGWPFAFPGHGDQGVFNALLALQQKSDFLHALPESTWCNSAGWKEGRKVRVTHQEGNRLSVIHEPGGEKQRVLHSSGPKWWTDEGRTFFASAGDVLRCFDAMRKITEPTMGSNKNLGINSPEERSKPALSVCVAIKNRSKVSVGLESRELFPNCIRSLLSASAGGLKIELVVVDFQSDDWPLEEWFSNLVGDVAHQLITLREPFSRGRGLNVAASAARSDRLLFLDADMLVDSSVLERAYEVVNSGRVWLPICECVKSDGTFDSWGFLGNVACDREVWNAAGQIPEFYSWGGEDNLFADRLQSIKPGIREVSLGFRHQWHPESLRHAYYIRPAQSDFFRIDQQASSPVQQLLRLSAHHPEWQGEIQFFTTGRMGRPGGMFGSFQASPEQLTLHWDSGHSDTFRWDSTVQRYVHDLLDFWLEPFTSLESVDIERLLNRQVEALSLEETPKSFKHLTIPLPDLLSRRDLLPRILVFSSVGDRGIAVNSWLGISSARQDRPFDTAIVYYGNYPTGDWAQGLRARSCYFGRHRGGKIQNLSWLIKQHPTLLEDYDYVFVLDDDLRITPDTIGRVVRTAREFDLPICSPSHDWRGRISWLHMGARGSGRRAAEPPAGVELTNFVEVTCPLFETDALREYLNHFLWCGSELTGWGDDWLMTAACFQKSRPFGVLHNITICNPKDRPGPNPQLREIDQLHAVEERLTAWKRVKQRLGGRLPVTEEVRTWLPRPRLRCVNLPRATERRKQITCEWIDGLGFPIKFFPAFDRRELEKGRSFFQYEDSAAINKIGRPLTAGEIACASSHALVMREEMEFTGPEGVIILEDDVTPRWGAVDLFERLKTAAAALPGVEAIACHEALDSWERGESCGEAVRALSPPWGTHITWYSHAGLCRAYESLIKFDQPADWIWREFCSRGAYALLDPPIAQHQGDSTYVGNDFRGMVRPYRE</sequence>
<dbReference type="EMBL" id="LYDR01000062">
    <property type="protein sequence ID" value="ODA32966.1"/>
    <property type="molecule type" value="Genomic_DNA"/>
</dbReference>
<evidence type="ECO:0000259" key="2">
    <source>
        <dbReference type="Pfam" id="PF01755"/>
    </source>
</evidence>
<dbReference type="AlphaFoldDB" id="A0A1C3EI98"/>
<dbReference type="Gene3D" id="3.90.550.10">
    <property type="entry name" value="Spore Coat Polysaccharide Biosynthesis Protein SpsA, Chain A"/>
    <property type="match status" value="2"/>
</dbReference>
<dbReference type="SUPFAM" id="SSF53448">
    <property type="entry name" value="Nucleotide-diphospho-sugar transferases"/>
    <property type="match status" value="3"/>
</dbReference>
<dbReference type="InterPro" id="IPR050834">
    <property type="entry name" value="Glycosyltransf_2"/>
</dbReference>
<evidence type="ECO:0000313" key="4">
    <source>
        <dbReference type="Proteomes" id="UP000094828"/>
    </source>
</evidence>
<organism evidence="3 4">
    <name type="scientific">Planctopirus hydrillae</name>
    <dbReference type="NCBI Taxonomy" id="1841610"/>
    <lineage>
        <taxon>Bacteria</taxon>
        <taxon>Pseudomonadati</taxon>
        <taxon>Planctomycetota</taxon>
        <taxon>Planctomycetia</taxon>
        <taxon>Planctomycetales</taxon>
        <taxon>Planctomycetaceae</taxon>
        <taxon>Planctopirus</taxon>
    </lineage>
</organism>
<dbReference type="PANTHER" id="PTHR43685">
    <property type="entry name" value="GLYCOSYLTRANSFERASE"/>
    <property type="match status" value="1"/>
</dbReference>
<feature type="domain" description="Glycosyl transferase family 25" evidence="2">
    <location>
        <begin position="910"/>
        <end position="1002"/>
    </location>
</feature>
<dbReference type="InterPro" id="IPR002654">
    <property type="entry name" value="Glyco_trans_25"/>
</dbReference>
<accession>A0A1C3EI98</accession>
<protein>
    <submittedName>
        <fullName evidence="3">Uncharacterized protein</fullName>
    </submittedName>
</protein>
<evidence type="ECO:0000313" key="3">
    <source>
        <dbReference type="EMBL" id="ODA32966.1"/>
    </source>
</evidence>
<dbReference type="InterPro" id="IPR001173">
    <property type="entry name" value="Glyco_trans_2-like"/>
</dbReference>
<dbReference type="Proteomes" id="UP000094828">
    <property type="component" value="Unassembled WGS sequence"/>
</dbReference>
<evidence type="ECO:0000259" key="1">
    <source>
        <dbReference type="Pfam" id="PF00535"/>
    </source>
</evidence>
<feature type="domain" description="Glycosyltransferase 2-like" evidence="1">
    <location>
        <begin position="310"/>
        <end position="444"/>
    </location>
</feature>
<dbReference type="CDD" id="cd06532">
    <property type="entry name" value="Glyco_transf_25"/>
    <property type="match status" value="1"/>
</dbReference>
<reference evidence="3 4" key="1">
    <citation type="submission" date="2016-05" db="EMBL/GenBank/DDBJ databases">
        <title>Genomic and physiological characterization of Planctopirus sp. isolated from fresh water lake.</title>
        <authorList>
            <person name="Subhash Y."/>
            <person name="Ramana C."/>
        </authorList>
    </citation>
    <scope>NUCLEOTIDE SEQUENCE [LARGE SCALE GENOMIC DNA]</scope>
    <source>
        <strain evidence="3 4">JC280</strain>
    </source>
</reference>
<dbReference type="InterPro" id="IPR029044">
    <property type="entry name" value="Nucleotide-diphossugar_trans"/>
</dbReference>
<dbReference type="PANTHER" id="PTHR43685:SF2">
    <property type="entry name" value="GLYCOSYLTRANSFERASE 2-LIKE DOMAIN-CONTAINING PROTEIN"/>
    <property type="match status" value="1"/>
</dbReference>
<gene>
    <name evidence="3" type="ORF">A6X21_19050</name>
</gene>
<dbReference type="CDD" id="cd00761">
    <property type="entry name" value="Glyco_tranf_GTA_type"/>
    <property type="match status" value="1"/>
</dbReference>
<proteinExistence type="predicted"/>
<dbReference type="STRING" id="1841610.A6X21_19050"/>
<dbReference type="Pfam" id="PF00535">
    <property type="entry name" value="Glycos_transf_2"/>
    <property type="match status" value="1"/>
</dbReference>
<keyword evidence="4" id="KW-1185">Reference proteome</keyword>
<dbReference type="Pfam" id="PF01755">
    <property type="entry name" value="Glyco_transf_25"/>
    <property type="match status" value="1"/>
</dbReference>
<comment type="caution">
    <text evidence="3">The sequence shown here is derived from an EMBL/GenBank/DDBJ whole genome shotgun (WGS) entry which is preliminary data.</text>
</comment>
<dbReference type="RefSeq" id="WP_068846994.1">
    <property type="nucleotide sequence ID" value="NZ_LYDR01000062.1"/>
</dbReference>
<dbReference type="OrthoDB" id="292666at2"/>
<name>A0A1C3EI98_9PLAN</name>